<gene>
    <name evidence="2" type="ORF">QSP1433_LOCUS4587</name>
</gene>
<accession>A0A7S2RKY0</accession>
<evidence type="ECO:0000256" key="1">
    <source>
        <dbReference type="SAM" id="MobiDB-lite"/>
    </source>
</evidence>
<name>A0A7S2RKY0_9STRA</name>
<protein>
    <submittedName>
        <fullName evidence="2">Uncharacterized protein</fullName>
    </submittedName>
</protein>
<proteinExistence type="predicted"/>
<dbReference type="AlphaFoldDB" id="A0A7S2RKY0"/>
<feature type="compositionally biased region" description="Basic residues" evidence="1">
    <location>
        <begin position="17"/>
        <end position="29"/>
    </location>
</feature>
<evidence type="ECO:0000313" key="2">
    <source>
        <dbReference type="EMBL" id="CAD9674133.1"/>
    </source>
</evidence>
<feature type="region of interest" description="Disordered" evidence="1">
    <location>
        <begin position="1"/>
        <end position="38"/>
    </location>
</feature>
<reference evidence="2" key="1">
    <citation type="submission" date="2021-01" db="EMBL/GenBank/DDBJ databases">
        <authorList>
            <person name="Corre E."/>
            <person name="Pelletier E."/>
            <person name="Niang G."/>
            <person name="Scheremetjew M."/>
            <person name="Finn R."/>
            <person name="Kale V."/>
            <person name="Holt S."/>
            <person name="Cochrane G."/>
            <person name="Meng A."/>
            <person name="Brown T."/>
            <person name="Cohen L."/>
        </authorList>
    </citation>
    <scope>NUCLEOTIDE SEQUENCE</scope>
    <source>
        <strain evidence="2">NY070348D</strain>
    </source>
</reference>
<organism evidence="2">
    <name type="scientific">Mucochytrium quahogii</name>
    <dbReference type="NCBI Taxonomy" id="96639"/>
    <lineage>
        <taxon>Eukaryota</taxon>
        <taxon>Sar</taxon>
        <taxon>Stramenopiles</taxon>
        <taxon>Bigyra</taxon>
        <taxon>Labyrinthulomycetes</taxon>
        <taxon>Thraustochytrida</taxon>
        <taxon>Thraustochytriidae</taxon>
        <taxon>Mucochytrium</taxon>
    </lineage>
</organism>
<dbReference type="EMBL" id="HBHK01007483">
    <property type="protein sequence ID" value="CAD9674133.1"/>
    <property type="molecule type" value="Transcribed_RNA"/>
</dbReference>
<sequence length="377" mass="42966">MEAKEDVVASDAVSAKGGKRRPAKRKQSKRDRLMARKRLSPDAVEVRIRGIPKDTDRSDFSRTLTSLADPEKGVYGPFMYDQERRPYKDEANSDGLYVQAYGLFRNKDEFDNYSRLYNGKEIAPGFILQLEMTDASKRFKRGLQELDDIDPEIHRQVAPLSRKEMEARVEGKYEKITDLSKAVIEKYTTTSRRVEYHTGVELPKELCDEALEKLEKNAWPALSDRSGQNAENYLVLARKPSAKRAKPEYSGLLEVIEKFIKWIQPDFPCTHIAVTKNFLGSPHTDRSDVTFQYAIGLGEYDGGALVVEDDSDLMLLHAVDTKNKVAKVDGRCVHWVRKFTGRVRYSLIFYCTVPEFKTPLEKSIYPDFKPAGLGTSC</sequence>